<feature type="binding site" evidence="8">
    <location>
        <position position="188"/>
    </location>
    <ligand>
        <name>substrate</name>
    </ligand>
</feature>
<dbReference type="GO" id="GO:0005737">
    <property type="term" value="C:cytoplasm"/>
    <property type="evidence" value="ECO:0007669"/>
    <property type="project" value="UniProtKB-SubCell"/>
</dbReference>
<dbReference type="Gene3D" id="3.30.40.230">
    <property type="match status" value="1"/>
</dbReference>
<dbReference type="FunFam" id="3.40.50.800:FF:000002">
    <property type="entry name" value="Glycine--tRNA ligase"/>
    <property type="match status" value="1"/>
</dbReference>
<dbReference type="InterPro" id="IPR022961">
    <property type="entry name" value="Gly_tRNA_ligase_bac"/>
</dbReference>
<comment type="catalytic activity">
    <reaction evidence="8">
        <text>tRNA(Gly) + glycine + ATP = glycyl-tRNA(Gly) + AMP + diphosphate</text>
        <dbReference type="Rhea" id="RHEA:16013"/>
        <dbReference type="Rhea" id="RHEA-COMP:9664"/>
        <dbReference type="Rhea" id="RHEA-COMP:9683"/>
        <dbReference type="ChEBI" id="CHEBI:30616"/>
        <dbReference type="ChEBI" id="CHEBI:33019"/>
        <dbReference type="ChEBI" id="CHEBI:57305"/>
        <dbReference type="ChEBI" id="CHEBI:78442"/>
        <dbReference type="ChEBI" id="CHEBI:78522"/>
        <dbReference type="ChEBI" id="CHEBI:456215"/>
        <dbReference type="EC" id="6.1.1.14"/>
    </reaction>
</comment>
<dbReference type="EC" id="6.1.1.14" evidence="8"/>
<dbReference type="NCBIfam" id="NF003211">
    <property type="entry name" value="PRK04173.1"/>
    <property type="match status" value="1"/>
</dbReference>
<dbReference type="GO" id="GO:0004820">
    <property type="term" value="F:glycine-tRNA ligase activity"/>
    <property type="evidence" value="ECO:0007669"/>
    <property type="project" value="UniProtKB-UniRule"/>
</dbReference>
<dbReference type="HAMAP" id="MF_00253_B">
    <property type="entry name" value="Gly_tRNA_synth_B"/>
    <property type="match status" value="1"/>
</dbReference>
<dbReference type="InterPro" id="IPR036621">
    <property type="entry name" value="Anticodon-bd_dom_sf"/>
</dbReference>
<proteinExistence type="inferred from homology"/>
<comment type="subcellular location">
    <subcellularLocation>
        <location evidence="8">Cytoplasm</location>
    </subcellularLocation>
</comment>
<dbReference type="GO" id="GO:0070062">
    <property type="term" value="C:extracellular exosome"/>
    <property type="evidence" value="ECO:0007669"/>
    <property type="project" value="UniProtKB-ARBA"/>
</dbReference>
<keyword evidence="2 8" id="KW-0963">Cytoplasm</keyword>
<evidence type="ECO:0000256" key="8">
    <source>
        <dbReference type="HAMAP-Rule" id="MF_00253"/>
    </source>
</evidence>
<evidence type="ECO:0000256" key="5">
    <source>
        <dbReference type="ARBA" id="ARBA00022840"/>
    </source>
</evidence>
<feature type="domain" description="Aminoacyl-transfer RNA synthetases class-II family profile" evidence="9">
    <location>
        <begin position="2"/>
        <end position="403"/>
    </location>
</feature>
<dbReference type="InterPro" id="IPR027031">
    <property type="entry name" value="Gly-tRNA_synthase/POLG2"/>
</dbReference>
<keyword evidence="7 8" id="KW-0030">Aminoacyl-tRNA synthetase</keyword>
<dbReference type="Pfam" id="PF00587">
    <property type="entry name" value="tRNA-synt_2b"/>
    <property type="match status" value="1"/>
</dbReference>
<dbReference type="Gene3D" id="3.30.930.10">
    <property type="entry name" value="Bira Bifunctional Protein, Domain 2"/>
    <property type="match status" value="1"/>
</dbReference>
<dbReference type="Gene3D" id="3.40.50.800">
    <property type="entry name" value="Anticodon-binding domain"/>
    <property type="match status" value="1"/>
</dbReference>
<dbReference type="InterPro" id="IPR033731">
    <property type="entry name" value="GlyRS-like_core"/>
</dbReference>
<feature type="binding site" evidence="8">
    <location>
        <begin position="230"/>
        <end position="235"/>
    </location>
    <ligand>
        <name>ATP</name>
        <dbReference type="ChEBI" id="CHEBI:30616"/>
    </ligand>
</feature>
<dbReference type="AlphaFoldDB" id="A0A1F5S5V8"/>
<gene>
    <name evidence="8" type="primary">glyQS</name>
    <name evidence="10" type="ORF">A2Y83_03505</name>
</gene>
<dbReference type="PANTHER" id="PTHR10745:SF8">
    <property type="entry name" value="DNA POLYMERASE SUBUNIT GAMMA-2, MITOCHONDRIAL"/>
    <property type="match status" value="1"/>
</dbReference>
<dbReference type="CDD" id="cd00774">
    <property type="entry name" value="GlyRS-like_core"/>
    <property type="match status" value="1"/>
</dbReference>
<evidence type="ECO:0000256" key="4">
    <source>
        <dbReference type="ARBA" id="ARBA00022741"/>
    </source>
</evidence>
<feature type="binding site" evidence="8">
    <location>
        <begin position="348"/>
        <end position="351"/>
    </location>
    <ligand>
        <name>ATP</name>
        <dbReference type="ChEBI" id="CHEBI:30616"/>
    </ligand>
</feature>
<keyword evidence="5 8" id="KW-0067">ATP-binding</keyword>
<evidence type="ECO:0000259" key="9">
    <source>
        <dbReference type="PROSITE" id="PS50862"/>
    </source>
</evidence>
<feature type="binding site" evidence="8">
    <location>
        <begin position="220"/>
        <end position="222"/>
    </location>
    <ligand>
        <name>ATP</name>
        <dbReference type="ChEBI" id="CHEBI:30616"/>
    </ligand>
</feature>
<evidence type="ECO:0000256" key="2">
    <source>
        <dbReference type="ARBA" id="ARBA00022490"/>
    </source>
</evidence>
<dbReference type="InterPro" id="IPR002315">
    <property type="entry name" value="tRNA-synt_gly"/>
</dbReference>
<keyword evidence="6 8" id="KW-0648">Protein biosynthesis</keyword>
<dbReference type="PRINTS" id="PR01043">
    <property type="entry name" value="TRNASYNTHGLY"/>
</dbReference>
<dbReference type="GO" id="GO:0015966">
    <property type="term" value="P:diadenosine tetraphosphate biosynthetic process"/>
    <property type="evidence" value="ECO:0007669"/>
    <property type="project" value="UniProtKB-ARBA"/>
</dbReference>
<protein>
    <recommendedName>
        <fullName evidence="8">Glycine--tRNA ligase</fullName>
        <ecNumber evidence="8">6.1.1.14</ecNumber>
    </recommendedName>
    <alternativeName>
        <fullName evidence="8">Glycyl-tRNA synthetase</fullName>
        <shortName evidence="8">GlyRS</shortName>
    </alternativeName>
</protein>
<evidence type="ECO:0000313" key="10">
    <source>
        <dbReference type="EMBL" id="OGF22075.1"/>
    </source>
</evidence>
<comment type="caution">
    <text evidence="10">The sequence shown here is derived from an EMBL/GenBank/DDBJ whole genome shotgun (WGS) entry which is preliminary data.</text>
</comment>
<dbReference type="GO" id="GO:0005524">
    <property type="term" value="F:ATP binding"/>
    <property type="evidence" value="ECO:0007669"/>
    <property type="project" value="UniProtKB-UniRule"/>
</dbReference>
<comment type="caution">
    <text evidence="8">Lacks conserved residue(s) required for the propagation of feature annotation.</text>
</comment>
<sequence>MDKLQKIASLCKRKGFVFPNSEIYGGIQGFYDYGPLGVLMKNNIKNLWIREMIQNHENVMPIDGAIITHPMVWEASGHVENFGDPLVDCRQCKKRFAADKLIDEWAAKQPNHKHPFLKDGATYPSNENKNSFSAGNLPQEEMNEIIKYKIKCPECGGDLTEIRRFNLLVETSLGVVEGEKRTAYLRGEACQNIYLNYKNVLDSMRMKIPFGICQIGKAFRNEITPGQFLFRQREFEQWDLQWFTSPREMDKWYEYWKEERMKWYKGLVNNPEDLRFYRHGEKELAHYAKKAFDVQYKTEFGWKEWEGIHWRGDWDLSRHGEYSKNDFTYTDAGTGEKFIPWIVETSGGVDRTFLFLLMDAYEEEDVEEIKKLRNKEIKEQRDAIEGGKKDIRIVLKLKSAIAPYKVAVFPLMRNKEEIVKKAKFIYDSLKLKFMIAWDDNGNVGKRYRRQDEIGTPWCVTVDYETLENDTVTVRDRDSMSQVRVAVEDLERYFAEKLSRC</sequence>
<dbReference type="PROSITE" id="PS50862">
    <property type="entry name" value="AA_TRNA_LIGASE_II"/>
    <property type="match status" value="1"/>
</dbReference>
<dbReference type="EMBL" id="MFFS01000039">
    <property type="protein sequence ID" value="OGF22075.1"/>
    <property type="molecule type" value="Genomic_DNA"/>
</dbReference>
<comment type="subunit">
    <text evidence="8">Homodimer.</text>
</comment>
<dbReference type="InterPro" id="IPR002314">
    <property type="entry name" value="aa-tRNA-synt_IIb"/>
</dbReference>
<dbReference type="InterPro" id="IPR004154">
    <property type="entry name" value="Anticodon-bd"/>
</dbReference>
<dbReference type="STRING" id="1797985.A2Y83_03505"/>
<dbReference type="GO" id="GO:0004081">
    <property type="term" value="F:bis(5'-nucleosyl)-tetraphosphatase (asymmetrical) activity"/>
    <property type="evidence" value="ECO:0007669"/>
    <property type="project" value="UniProtKB-ARBA"/>
</dbReference>
<dbReference type="Pfam" id="PF03129">
    <property type="entry name" value="HGTP_anticodon"/>
    <property type="match status" value="1"/>
</dbReference>
<dbReference type="Proteomes" id="UP000178323">
    <property type="component" value="Unassembled WGS sequence"/>
</dbReference>
<feature type="binding site" evidence="8">
    <location>
        <begin position="344"/>
        <end position="348"/>
    </location>
    <ligand>
        <name>substrate</name>
    </ligand>
</feature>
<accession>A0A1F5S5V8</accession>
<comment type="function">
    <text evidence="8">Catalyzes the attachment of glycine to tRNA(Gly).</text>
</comment>
<evidence type="ECO:0000256" key="1">
    <source>
        <dbReference type="ARBA" id="ARBA00008226"/>
    </source>
</evidence>
<dbReference type="SUPFAM" id="SSF55681">
    <property type="entry name" value="Class II aaRS and biotin synthetases"/>
    <property type="match status" value="1"/>
</dbReference>
<dbReference type="PANTHER" id="PTHR10745">
    <property type="entry name" value="GLYCYL-TRNA SYNTHETASE/DNA POLYMERASE SUBUNIT GAMMA-2"/>
    <property type="match status" value="1"/>
</dbReference>
<dbReference type="InterPro" id="IPR045864">
    <property type="entry name" value="aa-tRNA-synth_II/BPL/LPL"/>
</dbReference>
<keyword evidence="4 8" id="KW-0547">Nucleotide-binding</keyword>
<dbReference type="GO" id="GO:1990742">
    <property type="term" value="C:microvesicle"/>
    <property type="evidence" value="ECO:0007669"/>
    <property type="project" value="UniProtKB-ARBA"/>
</dbReference>
<dbReference type="GO" id="GO:0006426">
    <property type="term" value="P:glycyl-tRNA aminoacylation"/>
    <property type="evidence" value="ECO:0007669"/>
    <property type="project" value="UniProtKB-UniRule"/>
</dbReference>
<keyword evidence="3 8" id="KW-0436">Ligase</keyword>
<evidence type="ECO:0000256" key="3">
    <source>
        <dbReference type="ARBA" id="ARBA00022598"/>
    </source>
</evidence>
<dbReference type="CDD" id="cd00858">
    <property type="entry name" value="GlyRS_anticodon"/>
    <property type="match status" value="1"/>
</dbReference>
<comment type="similarity">
    <text evidence="1 8">Belongs to the class-II aminoacyl-tRNA synthetase family.</text>
</comment>
<dbReference type="SUPFAM" id="SSF52954">
    <property type="entry name" value="Class II aaRS ABD-related"/>
    <property type="match status" value="1"/>
</dbReference>
<dbReference type="InterPro" id="IPR006195">
    <property type="entry name" value="aa-tRNA-synth_II"/>
</dbReference>
<evidence type="ECO:0000313" key="11">
    <source>
        <dbReference type="Proteomes" id="UP000178323"/>
    </source>
</evidence>
<dbReference type="NCBIfam" id="TIGR00389">
    <property type="entry name" value="glyS_dimeric"/>
    <property type="match status" value="1"/>
</dbReference>
<evidence type="ECO:0000256" key="7">
    <source>
        <dbReference type="ARBA" id="ARBA00023146"/>
    </source>
</evidence>
<organism evidence="10 11">
    <name type="scientific">Candidatus Falkowbacteria bacterium RBG_13_39_14</name>
    <dbReference type="NCBI Taxonomy" id="1797985"/>
    <lineage>
        <taxon>Bacteria</taxon>
        <taxon>Candidatus Falkowiibacteriota</taxon>
    </lineage>
</organism>
<reference evidence="10 11" key="1">
    <citation type="journal article" date="2016" name="Nat. Commun.">
        <title>Thousands of microbial genomes shed light on interconnected biogeochemical processes in an aquifer system.</title>
        <authorList>
            <person name="Anantharaman K."/>
            <person name="Brown C.T."/>
            <person name="Hug L.A."/>
            <person name="Sharon I."/>
            <person name="Castelle C.J."/>
            <person name="Probst A.J."/>
            <person name="Thomas B.C."/>
            <person name="Singh A."/>
            <person name="Wilkins M.J."/>
            <person name="Karaoz U."/>
            <person name="Brodie E.L."/>
            <person name="Williams K.H."/>
            <person name="Hubbard S.S."/>
            <person name="Banfield J.F."/>
        </authorList>
    </citation>
    <scope>NUCLEOTIDE SEQUENCE [LARGE SCALE GENOMIC DNA]</scope>
</reference>
<name>A0A1F5S5V8_9BACT</name>
<evidence type="ECO:0000256" key="6">
    <source>
        <dbReference type="ARBA" id="ARBA00022917"/>
    </source>
</evidence>